<protein>
    <submittedName>
        <fullName evidence="12">TonB-linked SusC/RagA family outer membrane protein</fullName>
    </submittedName>
</protein>
<evidence type="ECO:0000259" key="11">
    <source>
        <dbReference type="Pfam" id="PF07715"/>
    </source>
</evidence>
<dbReference type="InterPro" id="IPR000531">
    <property type="entry name" value="Beta-barrel_TonB"/>
</dbReference>
<dbReference type="InterPro" id="IPR023996">
    <property type="entry name" value="TonB-dep_OMP_SusC/RagA"/>
</dbReference>
<keyword evidence="2 8" id="KW-0813">Transport</keyword>
<keyword evidence="5 9" id="KW-0798">TonB box</keyword>
<dbReference type="InterPro" id="IPR039426">
    <property type="entry name" value="TonB-dep_rcpt-like"/>
</dbReference>
<gene>
    <name evidence="12" type="ORF">EV199_2488</name>
</gene>
<evidence type="ECO:0000256" key="4">
    <source>
        <dbReference type="ARBA" id="ARBA00022692"/>
    </source>
</evidence>
<keyword evidence="6 8" id="KW-0472">Membrane</keyword>
<dbReference type="Pfam" id="PF00593">
    <property type="entry name" value="TonB_dep_Rec_b-barrel"/>
    <property type="match status" value="1"/>
</dbReference>
<keyword evidence="7 8" id="KW-0998">Cell outer membrane</keyword>
<evidence type="ECO:0000313" key="13">
    <source>
        <dbReference type="Proteomes" id="UP000293874"/>
    </source>
</evidence>
<dbReference type="Gene3D" id="2.40.170.20">
    <property type="entry name" value="TonB-dependent receptor, beta-barrel domain"/>
    <property type="match status" value="1"/>
</dbReference>
<dbReference type="Pfam" id="PF07715">
    <property type="entry name" value="Plug"/>
    <property type="match status" value="1"/>
</dbReference>
<comment type="similarity">
    <text evidence="8 9">Belongs to the TonB-dependent receptor family.</text>
</comment>
<organism evidence="12 13">
    <name type="scientific">Pseudobacter ginsenosidimutans</name>
    <dbReference type="NCBI Taxonomy" id="661488"/>
    <lineage>
        <taxon>Bacteria</taxon>
        <taxon>Pseudomonadati</taxon>
        <taxon>Bacteroidota</taxon>
        <taxon>Chitinophagia</taxon>
        <taxon>Chitinophagales</taxon>
        <taxon>Chitinophagaceae</taxon>
        <taxon>Pseudobacter</taxon>
    </lineage>
</organism>
<evidence type="ECO:0000256" key="3">
    <source>
        <dbReference type="ARBA" id="ARBA00022452"/>
    </source>
</evidence>
<dbReference type="Gene3D" id="2.170.130.10">
    <property type="entry name" value="TonB-dependent receptor, plug domain"/>
    <property type="match status" value="1"/>
</dbReference>
<dbReference type="SUPFAM" id="SSF49464">
    <property type="entry name" value="Carboxypeptidase regulatory domain-like"/>
    <property type="match status" value="1"/>
</dbReference>
<comment type="subcellular location">
    <subcellularLocation>
        <location evidence="1 8">Cell outer membrane</location>
        <topology evidence="1 8">Multi-pass membrane protein</topology>
    </subcellularLocation>
</comment>
<evidence type="ECO:0000256" key="8">
    <source>
        <dbReference type="PROSITE-ProRule" id="PRU01360"/>
    </source>
</evidence>
<dbReference type="Gene3D" id="2.60.40.1120">
    <property type="entry name" value="Carboxypeptidase-like, regulatory domain"/>
    <property type="match status" value="1"/>
</dbReference>
<dbReference type="GO" id="GO:0009279">
    <property type="term" value="C:cell outer membrane"/>
    <property type="evidence" value="ECO:0007669"/>
    <property type="project" value="UniProtKB-SubCell"/>
</dbReference>
<feature type="domain" description="TonB-dependent receptor-like beta-barrel" evidence="10">
    <location>
        <begin position="546"/>
        <end position="990"/>
    </location>
</feature>
<dbReference type="AlphaFoldDB" id="A0A4Q7N6A4"/>
<evidence type="ECO:0000256" key="5">
    <source>
        <dbReference type="ARBA" id="ARBA00023077"/>
    </source>
</evidence>
<evidence type="ECO:0000256" key="2">
    <source>
        <dbReference type="ARBA" id="ARBA00022448"/>
    </source>
</evidence>
<evidence type="ECO:0000259" key="10">
    <source>
        <dbReference type="Pfam" id="PF00593"/>
    </source>
</evidence>
<sequence length="1183" mass="130400">MKLIARPGPGGVVRSYSPQRRFGLMSKTILVMKLTLMLLTASLFAVAGNGLSQSISVNAKNSTVEEVIALVEEQAKLVFIYKKEILKDAPRINLAASNMPVEQFLEKAFKDQPFTWSIRNQTVVLKKREAPSKAIDFIELLLTGNNVPVTGRVAHEGKPVEGASVQLQPSGIGTTTNANGVFMLNNVPPGNYTLQITSIGYSTFERKINVKNAPVNMTCNLELLVKVEEEVVISTGYTVKKPGELTGSTQKISGDMLRKGLTSADPASLLKGRAVGLYISEQNAADPNSSGGQIFVRGQSSIAGVGVDQFNEFVMPSLVYGPLIVLDGVIMPNQNLKDLVTPQEIQDITVLKDAAATSIYGSRAAAGVLVVTTKRGRSEKPRITAELKYGINKPNQGRLRFLSGPELYAMQKDFFTQDYEINKASLSPLYPTLGAYLNYRLPAEQDVANSFDWSKYAFVTTNTKEANISASGGNDRTKYYLGATYYDEQSTGVATGLIRKSFRLNLQSKLTERLTASISLNGIFNNGKRDQGDVAGYQIYLVMPWANPYNAEGAASQSLKFKLAGAQREMDNPIFNRQYNSNTLESQLLFGSAKLEYRLTDWLSISTTNSANLNYTKNVQYIDVRTYGGGTIFYAPQGFLGTNTGSLQSYLTSNQLNVNKRFGEHSLRVLTAMEFGKTTTDNILVNVNQVRAGYPVISLGRQVGGASDLSIFGIPTTKNGNIEGGKDVKAVYSVFGEAGYTYKDRYSLSASARTDASSSFGRNNRYGTFYSVGGAWVLGNEEFLKNAKWLTFLKLRTNYGTSGSQLGDNFLTRTLYDPTGIYSGQGAANISTLGNSNLRWEITKTFSAGLDMELFKRITATVDYYSRRSEDLLQKVMLPPLAGFPLQWQNAGTVQNSGIELQINSELLSKKEFGWSMSFNFAYNRNRIVSVANDSLKQGYYAQYSYYMFKGDDINSLKAIRYAGVDPENGKPLFEKLIFDEKGNKTGVEYVNTVAEVNGAADHRQFQTIGSFQPKYFGGFTNTFTHKQFSLSVLITYALKYVIRDNLAESMQGRRITGINQLAFRSHQKLWTTPGQTDATEPSLYYNSTSDYFGTSKYIHDASNASLRNVRLSYDLPQSLLKRLKSTACTFYFSADNLYTLYSREVIASSPEGPSVGEAQDFGNGGGTLAIPRRYVFGLQVTF</sequence>
<evidence type="ECO:0000256" key="9">
    <source>
        <dbReference type="RuleBase" id="RU003357"/>
    </source>
</evidence>
<dbReference type="InterPro" id="IPR012910">
    <property type="entry name" value="Plug_dom"/>
</dbReference>
<reference evidence="12 13" key="1">
    <citation type="submission" date="2019-02" db="EMBL/GenBank/DDBJ databases">
        <title>Genomic Encyclopedia of Type Strains, Phase IV (KMG-IV): sequencing the most valuable type-strain genomes for metagenomic binning, comparative biology and taxonomic classification.</title>
        <authorList>
            <person name="Goeker M."/>
        </authorList>
    </citation>
    <scope>NUCLEOTIDE SEQUENCE [LARGE SCALE GENOMIC DNA]</scope>
    <source>
        <strain evidence="12 13">DSM 18116</strain>
    </source>
</reference>
<evidence type="ECO:0000256" key="7">
    <source>
        <dbReference type="ARBA" id="ARBA00023237"/>
    </source>
</evidence>
<dbReference type="SUPFAM" id="SSF56935">
    <property type="entry name" value="Porins"/>
    <property type="match status" value="1"/>
</dbReference>
<dbReference type="Pfam" id="PF13715">
    <property type="entry name" value="CarbopepD_reg_2"/>
    <property type="match status" value="1"/>
</dbReference>
<dbReference type="NCBIfam" id="TIGR04057">
    <property type="entry name" value="SusC_RagA_signa"/>
    <property type="match status" value="1"/>
</dbReference>
<keyword evidence="13" id="KW-1185">Reference proteome</keyword>
<dbReference type="NCBIfam" id="TIGR04056">
    <property type="entry name" value="OMP_RagA_SusC"/>
    <property type="match status" value="1"/>
</dbReference>
<accession>A0A4Q7N6A4</accession>
<dbReference type="PROSITE" id="PS52016">
    <property type="entry name" value="TONB_DEPENDENT_REC_3"/>
    <property type="match status" value="1"/>
</dbReference>
<evidence type="ECO:0000256" key="1">
    <source>
        <dbReference type="ARBA" id="ARBA00004571"/>
    </source>
</evidence>
<name>A0A4Q7N6A4_9BACT</name>
<dbReference type="EMBL" id="SGXA01000001">
    <property type="protein sequence ID" value="RZS76602.1"/>
    <property type="molecule type" value="Genomic_DNA"/>
</dbReference>
<dbReference type="Proteomes" id="UP000293874">
    <property type="component" value="Unassembled WGS sequence"/>
</dbReference>
<dbReference type="InterPro" id="IPR023997">
    <property type="entry name" value="TonB-dep_OMP_SusC/RagA_CS"/>
</dbReference>
<comment type="caution">
    <text evidence="12">The sequence shown here is derived from an EMBL/GenBank/DDBJ whole genome shotgun (WGS) entry which is preliminary data.</text>
</comment>
<dbReference type="InterPro" id="IPR036942">
    <property type="entry name" value="Beta-barrel_TonB_sf"/>
</dbReference>
<evidence type="ECO:0000313" key="12">
    <source>
        <dbReference type="EMBL" id="RZS76602.1"/>
    </source>
</evidence>
<proteinExistence type="inferred from homology"/>
<dbReference type="InterPro" id="IPR008969">
    <property type="entry name" value="CarboxyPept-like_regulatory"/>
</dbReference>
<keyword evidence="3 8" id="KW-1134">Transmembrane beta strand</keyword>
<dbReference type="InterPro" id="IPR037066">
    <property type="entry name" value="Plug_dom_sf"/>
</dbReference>
<keyword evidence="4 8" id="KW-0812">Transmembrane</keyword>
<evidence type="ECO:0000256" key="6">
    <source>
        <dbReference type="ARBA" id="ARBA00023136"/>
    </source>
</evidence>
<feature type="domain" description="TonB-dependent receptor plug" evidence="11">
    <location>
        <begin position="244"/>
        <end position="368"/>
    </location>
</feature>